<evidence type="ECO:0000313" key="2">
    <source>
        <dbReference type="Proteomes" id="UP001201701"/>
    </source>
</evidence>
<organism evidence="1 2">
    <name type="scientific">Mesorhizobium retamae</name>
    <dbReference type="NCBI Taxonomy" id="2912854"/>
    <lineage>
        <taxon>Bacteria</taxon>
        <taxon>Pseudomonadati</taxon>
        <taxon>Pseudomonadota</taxon>
        <taxon>Alphaproteobacteria</taxon>
        <taxon>Hyphomicrobiales</taxon>
        <taxon>Phyllobacteriaceae</taxon>
        <taxon>Mesorhizobium</taxon>
    </lineage>
</organism>
<dbReference type="SUPFAM" id="SSF81606">
    <property type="entry name" value="PP2C-like"/>
    <property type="match status" value="1"/>
</dbReference>
<dbReference type="InterPro" id="IPR036457">
    <property type="entry name" value="PPM-type-like_dom_sf"/>
</dbReference>
<dbReference type="EMBL" id="JAKREW010000017">
    <property type="protein sequence ID" value="MCG7506798.1"/>
    <property type="molecule type" value="Genomic_DNA"/>
</dbReference>
<proteinExistence type="predicted"/>
<dbReference type="RefSeq" id="WP_239367300.1">
    <property type="nucleotide sequence ID" value="NZ_JAKREW010000017.1"/>
</dbReference>
<evidence type="ECO:0008006" key="3">
    <source>
        <dbReference type="Google" id="ProtNLM"/>
    </source>
</evidence>
<protein>
    <recommendedName>
        <fullName evidence="3">Protein phosphatase 2C domain-containing protein</fullName>
    </recommendedName>
</protein>
<dbReference type="Proteomes" id="UP001201701">
    <property type="component" value="Unassembled WGS sequence"/>
</dbReference>
<gene>
    <name evidence="1" type="ORF">L4923_17370</name>
</gene>
<evidence type="ECO:0000313" key="1">
    <source>
        <dbReference type="EMBL" id="MCG7506798.1"/>
    </source>
</evidence>
<name>A0ABS9QH80_9HYPH</name>
<accession>A0ABS9QH80</accession>
<dbReference type="Gene3D" id="3.60.40.10">
    <property type="entry name" value="PPM-type phosphatase domain"/>
    <property type="match status" value="1"/>
</dbReference>
<comment type="caution">
    <text evidence="1">The sequence shown here is derived from an EMBL/GenBank/DDBJ whole genome shotgun (WGS) entry which is preliminary data.</text>
</comment>
<sequence>MGGISGIPMPTLRILDSLSDPGNAARRNEDTAGGNTSCAFVVDGATGLGGKPVLDTTSDAAWLAAFAARVFETEIATTTPIDDTVRDLNARVRRRIIEAAGDETVEAWALPTASFQLVRMEGRELAVYGLGDCRLFLVDADGKAFETNGDYSKAESEGARRAVAQAGGLAAWRSLAEEPVVREALRRSRARHNQPGGVVWTLGSAPEAAAHLATWRLSPALPTRGLLCTDGFSALVDKYGRYDSAGLIQTAFERGLANLMSELRRIEHEEDPDGQRYPRFKVSDDATALLFEIAP</sequence>
<keyword evidence="2" id="KW-1185">Reference proteome</keyword>
<reference evidence="1 2" key="1">
    <citation type="submission" date="2022-02" db="EMBL/GenBank/DDBJ databases">
        <title>Draft genome sequence of Mezorhizobium retamae strain IRAMC:0171 isolated from Retama raetam nodules.</title>
        <authorList>
            <person name="Bengaied R."/>
            <person name="Sbissi I."/>
            <person name="Huber K."/>
            <person name="Ghodbane F."/>
            <person name="Nouioui I."/>
            <person name="Tarhouni M."/>
            <person name="Gtari M."/>
        </authorList>
    </citation>
    <scope>NUCLEOTIDE SEQUENCE [LARGE SCALE GENOMIC DNA]</scope>
    <source>
        <strain evidence="1 2">IRAMC:0171</strain>
    </source>
</reference>